<accession>A0ABV0MFN0</accession>
<name>A0ABV0MFN0_9TELE</name>
<dbReference type="EMBL" id="JAHRIO010000324">
    <property type="protein sequence ID" value="MEQ2157911.1"/>
    <property type="molecule type" value="Genomic_DNA"/>
</dbReference>
<reference evidence="1 2" key="1">
    <citation type="submission" date="2021-06" db="EMBL/GenBank/DDBJ databases">
        <authorList>
            <person name="Palmer J.M."/>
        </authorList>
    </citation>
    <scope>NUCLEOTIDE SEQUENCE [LARGE SCALE GENOMIC DNA]</scope>
    <source>
        <strain evidence="1 2">GA_2019</strain>
        <tissue evidence="1">Muscle</tissue>
    </source>
</reference>
<dbReference type="Proteomes" id="UP001476798">
    <property type="component" value="Unassembled WGS sequence"/>
</dbReference>
<sequence>SVEPEGEKDELPIEKKEERMNLMLDDEQRRSRLSHSCLSNRACQYLLSSKWLLSSAH</sequence>
<keyword evidence="2" id="KW-1185">Reference proteome</keyword>
<protein>
    <submittedName>
        <fullName evidence="1">Uncharacterized protein</fullName>
    </submittedName>
</protein>
<organism evidence="1 2">
    <name type="scientific">Goodea atripinnis</name>
    <dbReference type="NCBI Taxonomy" id="208336"/>
    <lineage>
        <taxon>Eukaryota</taxon>
        <taxon>Metazoa</taxon>
        <taxon>Chordata</taxon>
        <taxon>Craniata</taxon>
        <taxon>Vertebrata</taxon>
        <taxon>Euteleostomi</taxon>
        <taxon>Actinopterygii</taxon>
        <taxon>Neopterygii</taxon>
        <taxon>Teleostei</taxon>
        <taxon>Neoteleostei</taxon>
        <taxon>Acanthomorphata</taxon>
        <taxon>Ovalentaria</taxon>
        <taxon>Atherinomorphae</taxon>
        <taxon>Cyprinodontiformes</taxon>
        <taxon>Goodeidae</taxon>
        <taxon>Goodea</taxon>
    </lineage>
</organism>
<evidence type="ECO:0000313" key="2">
    <source>
        <dbReference type="Proteomes" id="UP001476798"/>
    </source>
</evidence>
<evidence type="ECO:0000313" key="1">
    <source>
        <dbReference type="EMBL" id="MEQ2157911.1"/>
    </source>
</evidence>
<gene>
    <name evidence="1" type="ORF">GOODEAATRI_006696</name>
</gene>
<proteinExistence type="predicted"/>
<feature type="non-terminal residue" evidence="1">
    <location>
        <position position="1"/>
    </location>
</feature>
<comment type="caution">
    <text evidence="1">The sequence shown here is derived from an EMBL/GenBank/DDBJ whole genome shotgun (WGS) entry which is preliminary data.</text>
</comment>